<protein>
    <recommendedName>
        <fullName evidence="1">DUF2249 domain-containing protein</fullName>
    </recommendedName>
</protein>
<reference evidence="3" key="1">
    <citation type="journal article" date="2015" name="Genome Announc.">
        <title>Draft Genome Sequence of an Anaerobic Ammonium-Oxidizing Bacterium, "Candidatus Brocadia sinica".</title>
        <authorList>
            <person name="Oshiki M."/>
            <person name="Shinyako-Hata K."/>
            <person name="Satoh H."/>
            <person name="Okabe S."/>
        </authorList>
    </citation>
    <scope>NUCLEOTIDE SEQUENCE [LARGE SCALE GENOMIC DNA]</scope>
    <source>
        <strain evidence="3">JPN1</strain>
    </source>
</reference>
<dbReference type="InterPro" id="IPR018720">
    <property type="entry name" value="DUF2249"/>
</dbReference>
<comment type="caution">
    <text evidence="2">The sequence shown here is derived from an EMBL/GenBank/DDBJ whole genome shotgun (WGS) entry which is preliminary data.</text>
</comment>
<evidence type="ECO:0000313" key="2">
    <source>
        <dbReference type="EMBL" id="GAN32944.1"/>
    </source>
</evidence>
<keyword evidence="3" id="KW-1185">Reference proteome</keyword>
<accession>A0ABQ0JVZ6</accession>
<proteinExistence type="predicted"/>
<dbReference type="Pfam" id="PF10006">
    <property type="entry name" value="DUF2249"/>
    <property type="match status" value="1"/>
</dbReference>
<sequence>MIMSKTQPVILDVRNIVPRERHPKIFNTFDSLKKGEIMVLINDHDPKPLKYQLEAERSGQLDWKYVEQGPEVWKVEIAKK</sequence>
<evidence type="ECO:0000259" key="1">
    <source>
        <dbReference type="Pfam" id="PF10006"/>
    </source>
</evidence>
<feature type="domain" description="DUF2249" evidence="1">
    <location>
        <begin position="11"/>
        <end position="79"/>
    </location>
</feature>
<evidence type="ECO:0000313" key="3">
    <source>
        <dbReference type="Proteomes" id="UP000032309"/>
    </source>
</evidence>
<dbReference type="EMBL" id="BAFN01000001">
    <property type="protein sequence ID" value="GAN32944.1"/>
    <property type="molecule type" value="Genomic_DNA"/>
</dbReference>
<organism evidence="2 3">
    <name type="scientific">Candidatus Brocadia sinica JPN1</name>
    <dbReference type="NCBI Taxonomy" id="1197129"/>
    <lineage>
        <taxon>Bacteria</taxon>
        <taxon>Pseudomonadati</taxon>
        <taxon>Planctomycetota</taxon>
        <taxon>Candidatus Brocadiia</taxon>
        <taxon>Candidatus Brocadiales</taxon>
        <taxon>Candidatus Brocadiaceae</taxon>
        <taxon>Candidatus Brocadia</taxon>
    </lineage>
</organism>
<name>A0ABQ0JVZ6_9BACT</name>
<dbReference type="Proteomes" id="UP000032309">
    <property type="component" value="Unassembled WGS sequence"/>
</dbReference>
<gene>
    <name evidence="2" type="ORF">BROSI_A1460</name>
</gene>